<evidence type="ECO:0000313" key="2">
    <source>
        <dbReference type="Proteomes" id="UP001054889"/>
    </source>
</evidence>
<organism evidence="1 2">
    <name type="scientific">Eleusine coracana subsp. coracana</name>
    <dbReference type="NCBI Taxonomy" id="191504"/>
    <lineage>
        <taxon>Eukaryota</taxon>
        <taxon>Viridiplantae</taxon>
        <taxon>Streptophyta</taxon>
        <taxon>Embryophyta</taxon>
        <taxon>Tracheophyta</taxon>
        <taxon>Spermatophyta</taxon>
        <taxon>Magnoliopsida</taxon>
        <taxon>Liliopsida</taxon>
        <taxon>Poales</taxon>
        <taxon>Poaceae</taxon>
        <taxon>PACMAD clade</taxon>
        <taxon>Chloridoideae</taxon>
        <taxon>Cynodonteae</taxon>
        <taxon>Eleusininae</taxon>
        <taxon>Eleusine</taxon>
    </lineage>
</organism>
<sequence length="69" mass="7152">MRKRKTRMTQRRCGGGLVVGRRVTTAARAAAAGAAAAEAEAFGPVETTCESWRVVGFGLAARGGKSTVE</sequence>
<gene>
    <name evidence="1" type="primary">gb00394</name>
    <name evidence="1" type="ORF">PR202_gb00394</name>
</gene>
<dbReference type="EMBL" id="BQKI01000071">
    <property type="protein sequence ID" value="GJN13664.1"/>
    <property type="molecule type" value="Genomic_DNA"/>
</dbReference>
<reference evidence="1" key="1">
    <citation type="journal article" date="2018" name="DNA Res.">
        <title>Multiple hybrid de novo genome assembly of finger millet, an orphan allotetraploid crop.</title>
        <authorList>
            <person name="Hatakeyama M."/>
            <person name="Aluri S."/>
            <person name="Balachadran M.T."/>
            <person name="Sivarajan S.R."/>
            <person name="Patrignani A."/>
            <person name="Gruter S."/>
            <person name="Poveda L."/>
            <person name="Shimizu-Inatsugi R."/>
            <person name="Baeten J."/>
            <person name="Francoijs K.J."/>
            <person name="Nataraja K.N."/>
            <person name="Reddy Y.A.N."/>
            <person name="Phadnis S."/>
            <person name="Ravikumar R.L."/>
            <person name="Schlapbach R."/>
            <person name="Sreeman S.M."/>
            <person name="Shimizu K.K."/>
        </authorList>
    </citation>
    <scope>NUCLEOTIDE SEQUENCE</scope>
</reference>
<keyword evidence="2" id="KW-1185">Reference proteome</keyword>
<dbReference type="Proteomes" id="UP001054889">
    <property type="component" value="Unassembled WGS sequence"/>
</dbReference>
<evidence type="ECO:0008006" key="3">
    <source>
        <dbReference type="Google" id="ProtNLM"/>
    </source>
</evidence>
<proteinExistence type="predicted"/>
<accession>A0AAV5DRF8</accession>
<evidence type="ECO:0000313" key="1">
    <source>
        <dbReference type="EMBL" id="GJN13664.1"/>
    </source>
</evidence>
<name>A0AAV5DRF8_ELECO</name>
<reference evidence="1" key="2">
    <citation type="submission" date="2021-12" db="EMBL/GenBank/DDBJ databases">
        <title>Resequencing data analysis of finger millet.</title>
        <authorList>
            <person name="Hatakeyama M."/>
            <person name="Aluri S."/>
            <person name="Balachadran M.T."/>
            <person name="Sivarajan S.R."/>
            <person name="Poveda L."/>
            <person name="Shimizu-Inatsugi R."/>
            <person name="Schlapbach R."/>
            <person name="Sreeman S.M."/>
            <person name="Shimizu K.K."/>
        </authorList>
    </citation>
    <scope>NUCLEOTIDE SEQUENCE</scope>
</reference>
<protein>
    <recommendedName>
        <fullName evidence="3">Secreted protein</fullName>
    </recommendedName>
</protein>
<comment type="caution">
    <text evidence="1">The sequence shown here is derived from an EMBL/GenBank/DDBJ whole genome shotgun (WGS) entry which is preliminary data.</text>
</comment>
<dbReference type="AlphaFoldDB" id="A0AAV5DRF8"/>